<feature type="transmembrane region" description="Helical" evidence="8">
    <location>
        <begin position="171"/>
        <end position="193"/>
    </location>
</feature>
<comment type="subcellular location">
    <subcellularLocation>
        <location evidence="1">Cell membrane</location>
        <topology evidence="1">Multi-pass membrane protein</topology>
    </subcellularLocation>
</comment>
<evidence type="ECO:0000256" key="8">
    <source>
        <dbReference type="SAM" id="Phobius"/>
    </source>
</evidence>
<keyword evidence="6 8" id="KW-1133">Transmembrane helix</keyword>
<keyword evidence="4" id="KW-1003">Cell membrane</keyword>
<protein>
    <submittedName>
        <fullName evidence="9">Hemin transport system permease protein HmuU</fullName>
    </submittedName>
</protein>
<evidence type="ECO:0000256" key="6">
    <source>
        <dbReference type="ARBA" id="ARBA00022989"/>
    </source>
</evidence>
<keyword evidence="10" id="KW-1185">Reference proteome</keyword>
<dbReference type="Gene3D" id="1.10.3470.10">
    <property type="entry name" value="ABC transporter involved in vitamin B12 uptake, BtuC"/>
    <property type="match status" value="1"/>
</dbReference>
<dbReference type="GO" id="GO:0005886">
    <property type="term" value="C:plasma membrane"/>
    <property type="evidence" value="ECO:0007669"/>
    <property type="project" value="UniProtKB-SubCell"/>
</dbReference>
<evidence type="ECO:0000256" key="4">
    <source>
        <dbReference type="ARBA" id="ARBA00022475"/>
    </source>
</evidence>
<keyword evidence="5 8" id="KW-0812">Transmembrane</keyword>
<name>A0A1A8TSP5_9GAMM</name>
<keyword evidence="7 8" id="KW-0472">Membrane</keyword>
<dbReference type="CDD" id="cd06550">
    <property type="entry name" value="TM_ABC_iron-siderophores_like"/>
    <property type="match status" value="1"/>
</dbReference>
<proteinExistence type="inferred from homology"/>
<feature type="transmembrane region" description="Helical" evidence="8">
    <location>
        <begin position="76"/>
        <end position="98"/>
    </location>
</feature>
<reference evidence="9 10" key="1">
    <citation type="submission" date="2016-06" db="EMBL/GenBank/DDBJ databases">
        <authorList>
            <person name="Kjaerup R.B."/>
            <person name="Dalgaard T.S."/>
            <person name="Juul-Madsen H.R."/>
        </authorList>
    </citation>
    <scope>NUCLEOTIDE SEQUENCE [LARGE SCALE GENOMIC DNA]</scope>
    <source>
        <strain evidence="9 10">CECT 8886</strain>
    </source>
</reference>
<dbReference type="STRING" id="1792290.MSP8886_03796"/>
<dbReference type="EMBL" id="FLOB01000014">
    <property type="protein sequence ID" value="SBS36662.1"/>
    <property type="molecule type" value="Genomic_DNA"/>
</dbReference>
<accession>A0A1A8TSP5</accession>
<evidence type="ECO:0000256" key="1">
    <source>
        <dbReference type="ARBA" id="ARBA00004651"/>
    </source>
</evidence>
<dbReference type="PANTHER" id="PTHR30472">
    <property type="entry name" value="FERRIC ENTEROBACTIN TRANSPORT SYSTEM PERMEASE PROTEIN"/>
    <property type="match status" value="1"/>
</dbReference>
<evidence type="ECO:0000313" key="10">
    <source>
        <dbReference type="Proteomes" id="UP000092544"/>
    </source>
</evidence>
<feature type="transmembrane region" description="Helical" evidence="8">
    <location>
        <begin position="213"/>
        <end position="234"/>
    </location>
</feature>
<feature type="transmembrane region" description="Helical" evidence="8">
    <location>
        <begin position="140"/>
        <end position="162"/>
    </location>
</feature>
<dbReference type="GO" id="GO:0022857">
    <property type="term" value="F:transmembrane transporter activity"/>
    <property type="evidence" value="ECO:0007669"/>
    <property type="project" value="InterPro"/>
</dbReference>
<dbReference type="Pfam" id="PF01032">
    <property type="entry name" value="FecCD"/>
    <property type="match status" value="1"/>
</dbReference>
<organism evidence="9 10">
    <name type="scientific">Marinomonas spartinae</name>
    <dbReference type="NCBI Taxonomy" id="1792290"/>
    <lineage>
        <taxon>Bacteria</taxon>
        <taxon>Pseudomonadati</taxon>
        <taxon>Pseudomonadota</taxon>
        <taxon>Gammaproteobacteria</taxon>
        <taxon>Oceanospirillales</taxon>
        <taxon>Oceanospirillaceae</taxon>
        <taxon>Marinomonas</taxon>
    </lineage>
</organism>
<dbReference type="SUPFAM" id="SSF81345">
    <property type="entry name" value="ABC transporter involved in vitamin B12 uptake, BtuC"/>
    <property type="match status" value="1"/>
</dbReference>
<comment type="similarity">
    <text evidence="2">Belongs to the binding-protein-dependent transport system permease family. FecCD subfamily.</text>
</comment>
<evidence type="ECO:0000256" key="7">
    <source>
        <dbReference type="ARBA" id="ARBA00023136"/>
    </source>
</evidence>
<dbReference type="InterPro" id="IPR000522">
    <property type="entry name" value="ABC_transptr_permease_BtuC"/>
</dbReference>
<feature type="transmembrane region" description="Helical" evidence="8">
    <location>
        <begin position="261"/>
        <end position="284"/>
    </location>
</feature>
<evidence type="ECO:0000256" key="3">
    <source>
        <dbReference type="ARBA" id="ARBA00022448"/>
    </source>
</evidence>
<feature type="transmembrane region" description="Helical" evidence="8">
    <location>
        <begin position="25"/>
        <end position="44"/>
    </location>
</feature>
<dbReference type="OrthoDB" id="9055647at2"/>
<dbReference type="PANTHER" id="PTHR30472:SF25">
    <property type="entry name" value="ABC TRANSPORTER PERMEASE PROTEIN MJ0876-RELATED"/>
    <property type="match status" value="1"/>
</dbReference>
<evidence type="ECO:0000256" key="2">
    <source>
        <dbReference type="ARBA" id="ARBA00007935"/>
    </source>
</evidence>
<dbReference type="GO" id="GO:0033214">
    <property type="term" value="P:siderophore-iron import into cell"/>
    <property type="evidence" value="ECO:0007669"/>
    <property type="project" value="TreeGrafter"/>
</dbReference>
<sequence length="356" mass="38232">MNSVSQTLGQAPSAHVYKNDVRRKLLLIVVFLILTVLAVITDLLCGSGTLPWHVALDGVFHPDQVSPMVHVVMWDLRMPVTITAVLSGIGLAIAGSLMQTVLDNPLAEPFTLGISSAAGFGAALVIVFQTSLVSFLPVDYLLTANAFIFSLVTVLFIGMFAARKGLSVEMIVMLGIAVHFIFSALLGLAQYVANVDQLQSLVFWMMGSLQKSTWTQVGINTVIIVLIVPILLLLSWQISALRGFGEQAQVLGISVARLRMLLLTFSALLASAITATIGVVGFIGLVAPHVARMLVGEDQRFTQLMTMIVGALIMTLSSIVSKMLIPGVILPIGMVTSLLGVPFFVWLVFGRSMGRR</sequence>
<feature type="transmembrane region" description="Helical" evidence="8">
    <location>
        <begin position="110"/>
        <end position="128"/>
    </location>
</feature>
<dbReference type="InterPro" id="IPR037294">
    <property type="entry name" value="ABC_BtuC-like"/>
</dbReference>
<dbReference type="Proteomes" id="UP000092544">
    <property type="component" value="Unassembled WGS sequence"/>
</dbReference>
<feature type="transmembrane region" description="Helical" evidence="8">
    <location>
        <begin position="304"/>
        <end position="321"/>
    </location>
</feature>
<evidence type="ECO:0000256" key="5">
    <source>
        <dbReference type="ARBA" id="ARBA00022692"/>
    </source>
</evidence>
<dbReference type="AlphaFoldDB" id="A0A1A8TSP5"/>
<feature type="transmembrane region" description="Helical" evidence="8">
    <location>
        <begin position="328"/>
        <end position="349"/>
    </location>
</feature>
<dbReference type="RefSeq" id="WP_067019534.1">
    <property type="nucleotide sequence ID" value="NZ_FLOB01000014.1"/>
</dbReference>
<evidence type="ECO:0000313" key="9">
    <source>
        <dbReference type="EMBL" id="SBS36662.1"/>
    </source>
</evidence>
<keyword evidence="3" id="KW-0813">Transport</keyword>
<gene>
    <name evidence="9" type="primary">hmuU_3</name>
    <name evidence="9" type="ORF">MSP8886_03796</name>
</gene>